<keyword evidence="26" id="KW-1185">Reference proteome</keyword>
<feature type="transmembrane region" description="Helical" evidence="21">
    <location>
        <begin position="330"/>
        <end position="348"/>
    </location>
</feature>
<dbReference type="InterPro" id="IPR053936">
    <property type="entry name" value="WLS_GOLD"/>
</dbReference>
<comment type="subcellular location">
    <subcellularLocation>
        <location evidence="2">Endoplasmic reticulum membrane</location>
        <topology evidence="2">Multi-pass membrane protein</topology>
    </subcellularLocation>
    <subcellularLocation>
        <location evidence="1">Endosome membrane</location>
        <topology evidence="1">Multi-pass membrane protein</topology>
    </subcellularLocation>
    <subcellularLocation>
        <location evidence="3">Golgi apparatus membrane</location>
        <topology evidence="3">Multi-pass membrane protein</topology>
    </subcellularLocation>
    <subcellularLocation>
        <location evidence="19">Postsynaptic cell membrane</location>
        <topology evidence="19">Multi-pass membrane protein</topology>
    </subcellularLocation>
    <subcellularLocation>
        <location evidence="20">Presynaptic cell membrane</location>
        <topology evidence="20">Multi-pass membrane protein</topology>
    </subcellularLocation>
</comment>
<evidence type="ECO:0000259" key="24">
    <source>
        <dbReference type="Pfam" id="PF21883"/>
    </source>
</evidence>
<evidence type="ECO:0000256" key="17">
    <source>
        <dbReference type="ARBA" id="ARBA00025339"/>
    </source>
</evidence>
<dbReference type="GO" id="GO:0061355">
    <property type="term" value="P:Wnt protein secretion"/>
    <property type="evidence" value="ECO:0007669"/>
    <property type="project" value="TreeGrafter"/>
</dbReference>
<feature type="transmembrane region" description="Helical" evidence="21">
    <location>
        <begin position="428"/>
        <end position="448"/>
    </location>
</feature>
<sequence length="566" mass="65078">MAGGVILENLSGKKLFVLVSMLLFCQLACFLIAPTPSATDMVLASKCLNNNSNPWSYIRGEGKCYSYPSDIYKDNPIPNMMANEIVFTFQIPTPRDGQTLDYSRWQQNLIGVLNFDIEYHIGTIMDRNLEITLDTKLGYRNVGDKDGDWKLFASSVEKRNLDCTSEEKIDGHNYQCGLVPLFELGSLHHDYYLINIRIPVDEGNGINFGLGHLKDVWLVVINQNGGFTSVWLYMKTIFFPFIVAIMIWFWNRVHMLARKPVLLERMLMTIGFALTLLNLPVEFLTLYYDMPFMLLLQDIRQGIFYAALLSFWLIFAGEHLMDSQQKNLRTYWKHLSAVAVGCISLFVFDMCERGAQLRNPFYSIWATNTGTNLALSFIILAAISGGMYFLFLSYMIWKVFCNISARRSALPSMSNARRLHYEGSIYRFKFLMIATLLCAALTVIGFILGQASEGHWKWNETNNLNYASAFLVGVYGMWNIYIFALIVLYSPSHKHWPSEIVRVTRLNLAVFLQSQQKCHLWLHSLGNLLLTEHPYAMTSSYTLILICDRQTQYNYLLHIYKCTLKN</sequence>
<keyword evidence="16" id="KW-0966">Cell projection</keyword>
<dbReference type="Proteomes" id="UP000478052">
    <property type="component" value="Unassembled WGS sequence"/>
</dbReference>
<name>A0A6G0YFV2_APHCR</name>
<evidence type="ECO:0000259" key="23">
    <source>
        <dbReference type="Pfam" id="PF06664"/>
    </source>
</evidence>
<evidence type="ECO:0000256" key="3">
    <source>
        <dbReference type="ARBA" id="ARBA00004653"/>
    </source>
</evidence>
<keyword evidence="9" id="KW-0709">Segmentation polarity protein</keyword>
<dbReference type="GO" id="GO:0007367">
    <property type="term" value="P:segment polarity determination"/>
    <property type="evidence" value="ECO:0007669"/>
    <property type="project" value="UniProtKB-KW"/>
</dbReference>
<dbReference type="Pfam" id="PF21883">
    <property type="entry name" value="WLS_GOLD"/>
    <property type="match status" value="1"/>
</dbReference>
<evidence type="ECO:0000256" key="6">
    <source>
        <dbReference type="ARBA" id="ARBA00022473"/>
    </source>
</evidence>
<comment type="similarity">
    <text evidence="4">Belongs to the wntless family.</text>
</comment>
<dbReference type="PANTHER" id="PTHR13449:SF2">
    <property type="entry name" value="PROTEIN WNTLESS HOMOLOG"/>
    <property type="match status" value="1"/>
</dbReference>
<feature type="transmembrane region" description="Helical" evidence="21">
    <location>
        <begin position="230"/>
        <end position="250"/>
    </location>
</feature>
<organism evidence="25 26">
    <name type="scientific">Aphis craccivora</name>
    <name type="common">Cowpea aphid</name>
    <dbReference type="NCBI Taxonomy" id="307492"/>
    <lineage>
        <taxon>Eukaryota</taxon>
        <taxon>Metazoa</taxon>
        <taxon>Ecdysozoa</taxon>
        <taxon>Arthropoda</taxon>
        <taxon>Hexapoda</taxon>
        <taxon>Insecta</taxon>
        <taxon>Pterygota</taxon>
        <taxon>Neoptera</taxon>
        <taxon>Paraneoptera</taxon>
        <taxon>Hemiptera</taxon>
        <taxon>Sternorrhyncha</taxon>
        <taxon>Aphidomorpha</taxon>
        <taxon>Aphidoidea</taxon>
        <taxon>Aphididae</taxon>
        <taxon>Aphidini</taxon>
        <taxon>Aphis</taxon>
        <taxon>Aphis</taxon>
    </lineage>
</organism>
<evidence type="ECO:0000256" key="2">
    <source>
        <dbReference type="ARBA" id="ARBA00004477"/>
    </source>
</evidence>
<dbReference type="Pfam" id="PF06664">
    <property type="entry name" value="WLS-like_TM"/>
    <property type="match status" value="1"/>
</dbReference>
<keyword evidence="8 21" id="KW-0812">Transmembrane</keyword>
<reference evidence="25 26" key="1">
    <citation type="submission" date="2019-08" db="EMBL/GenBank/DDBJ databases">
        <title>Whole genome of Aphis craccivora.</title>
        <authorList>
            <person name="Voronova N.V."/>
            <person name="Shulinski R.S."/>
            <person name="Bandarenka Y.V."/>
            <person name="Zhorov D.G."/>
            <person name="Warner D."/>
        </authorList>
    </citation>
    <scope>NUCLEOTIDE SEQUENCE [LARGE SCALE GENOMIC DNA]</scope>
    <source>
        <strain evidence="25">180601</strain>
        <tissue evidence="25">Whole Body</tissue>
    </source>
</reference>
<dbReference type="GO" id="GO:0006886">
    <property type="term" value="P:intracellular protein transport"/>
    <property type="evidence" value="ECO:0007669"/>
    <property type="project" value="TreeGrafter"/>
</dbReference>
<dbReference type="OrthoDB" id="5804250at2759"/>
<evidence type="ECO:0000313" key="26">
    <source>
        <dbReference type="Proteomes" id="UP000478052"/>
    </source>
</evidence>
<feature type="transmembrane region" description="Helical" evidence="21">
    <location>
        <begin position="468"/>
        <end position="489"/>
    </location>
</feature>
<dbReference type="GO" id="GO:0016055">
    <property type="term" value="P:Wnt signaling pathway"/>
    <property type="evidence" value="ECO:0007669"/>
    <property type="project" value="UniProtKB-KW"/>
</dbReference>
<feature type="chain" id="PRO_5026007358" description="Protein wntless" evidence="22">
    <location>
        <begin position="40"/>
        <end position="566"/>
    </location>
</feature>
<dbReference type="GO" id="GO:0010008">
    <property type="term" value="C:endosome membrane"/>
    <property type="evidence" value="ECO:0007669"/>
    <property type="project" value="UniProtKB-SubCell"/>
</dbReference>
<keyword evidence="7" id="KW-0879">Wnt signaling pathway</keyword>
<evidence type="ECO:0000256" key="16">
    <source>
        <dbReference type="ARBA" id="ARBA00023273"/>
    </source>
</evidence>
<dbReference type="PANTHER" id="PTHR13449">
    <property type="entry name" value="INTEGRAL MEMBRANE PROTEIN GPR177"/>
    <property type="match status" value="1"/>
</dbReference>
<dbReference type="InterPro" id="IPR009551">
    <property type="entry name" value="Wntless"/>
</dbReference>
<evidence type="ECO:0000256" key="1">
    <source>
        <dbReference type="ARBA" id="ARBA00004337"/>
    </source>
</evidence>
<dbReference type="GO" id="GO:0042734">
    <property type="term" value="C:presynaptic membrane"/>
    <property type="evidence" value="ECO:0007669"/>
    <property type="project" value="UniProtKB-SubCell"/>
</dbReference>
<keyword evidence="15" id="KW-0628">Postsynaptic cell membrane</keyword>
<evidence type="ECO:0000313" key="25">
    <source>
        <dbReference type="EMBL" id="KAF0754836.1"/>
    </source>
</evidence>
<feature type="transmembrane region" description="Helical" evidence="21">
    <location>
        <begin position="299"/>
        <end position="318"/>
    </location>
</feature>
<accession>A0A6G0YFV2</accession>
<comment type="caution">
    <text evidence="25">The sequence shown here is derived from an EMBL/GenBank/DDBJ whole genome shotgun (WGS) entry which is preliminary data.</text>
</comment>
<keyword evidence="11 21" id="KW-1133">Transmembrane helix</keyword>
<evidence type="ECO:0000256" key="19">
    <source>
        <dbReference type="ARBA" id="ARBA00034104"/>
    </source>
</evidence>
<keyword evidence="13" id="KW-0333">Golgi apparatus</keyword>
<evidence type="ECO:0000256" key="10">
    <source>
        <dbReference type="ARBA" id="ARBA00022753"/>
    </source>
</evidence>
<comment type="function">
    <text evidence="17">A segment polarity gene required for wingless (wg)-dependent patterning processes, acting in both wg-sending cells and wg-target cells. In non-neuronal cells wls directs wg secretion. The wls traffic loop encompasses the Golgi, the cell surface, an endocytic compartment and a retrograde route leading back to the Golgi, and involves clathrin-mediated endocytosis and the retromer complex (a conserved protein complex consisting of Vps35 and Vps26). In neuronal cells (the larval motorneuron NMJ), the wg signal moves across the synapse via the release of wls-containing exosome-like vesicles. Postsynaptic wls is required for the trafficking of fz2 through the fz2-interacting protein Grip.</text>
</comment>
<feature type="signal peptide" evidence="22">
    <location>
        <begin position="1"/>
        <end position="39"/>
    </location>
</feature>
<feature type="domain" description="Wntless-like transmembrane" evidence="23">
    <location>
        <begin position="224"/>
        <end position="493"/>
    </location>
</feature>
<feature type="transmembrane region" description="Helical" evidence="21">
    <location>
        <begin position="262"/>
        <end position="279"/>
    </location>
</feature>
<evidence type="ECO:0000256" key="5">
    <source>
        <dbReference type="ARBA" id="ARBA00015887"/>
    </source>
</evidence>
<evidence type="ECO:0000256" key="22">
    <source>
        <dbReference type="SAM" id="SignalP"/>
    </source>
</evidence>
<keyword evidence="22" id="KW-0732">Signal</keyword>
<dbReference type="InterPro" id="IPR047843">
    <property type="entry name" value="WLS-like_TM"/>
</dbReference>
<evidence type="ECO:0000256" key="20">
    <source>
        <dbReference type="ARBA" id="ARBA00034107"/>
    </source>
</evidence>
<dbReference type="EMBL" id="VUJU01004304">
    <property type="protein sequence ID" value="KAF0754836.1"/>
    <property type="molecule type" value="Genomic_DNA"/>
</dbReference>
<protein>
    <recommendedName>
        <fullName evidence="5">Protein wntless</fullName>
    </recommendedName>
</protein>
<evidence type="ECO:0000256" key="12">
    <source>
        <dbReference type="ARBA" id="ARBA00023018"/>
    </source>
</evidence>
<dbReference type="GO" id="GO:0000139">
    <property type="term" value="C:Golgi membrane"/>
    <property type="evidence" value="ECO:0007669"/>
    <property type="project" value="UniProtKB-SubCell"/>
</dbReference>
<keyword evidence="10" id="KW-0967">Endosome</keyword>
<evidence type="ECO:0000256" key="21">
    <source>
        <dbReference type="SAM" id="Phobius"/>
    </source>
</evidence>
<dbReference type="GO" id="GO:0005789">
    <property type="term" value="C:endoplasmic reticulum membrane"/>
    <property type="evidence" value="ECO:0007669"/>
    <property type="project" value="UniProtKB-SubCell"/>
</dbReference>
<evidence type="ECO:0000256" key="13">
    <source>
        <dbReference type="ARBA" id="ARBA00023034"/>
    </source>
</evidence>
<evidence type="ECO:0000256" key="7">
    <source>
        <dbReference type="ARBA" id="ARBA00022687"/>
    </source>
</evidence>
<evidence type="ECO:0000256" key="11">
    <source>
        <dbReference type="ARBA" id="ARBA00022989"/>
    </source>
</evidence>
<keyword evidence="6" id="KW-0217">Developmental protein</keyword>
<evidence type="ECO:0000256" key="8">
    <source>
        <dbReference type="ARBA" id="ARBA00022692"/>
    </source>
</evidence>
<comment type="subunit">
    <text evidence="18">Interacts with wg; in the Golgi. Interacts with Vps35, a component of the retromer complex; wls stability is regulated by Vps35.</text>
</comment>
<evidence type="ECO:0000256" key="18">
    <source>
        <dbReference type="ARBA" id="ARBA00025880"/>
    </source>
</evidence>
<dbReference type="AlphaFoldDB" id="A0A6G0YFV2"/>
<dbReference type="GO" id="GO:0017147">
    <property type="term" value="F:Wnt-protein binding"/>
    <property type="evidence" value="ECO:0007669"/>
    <property type="project" value="InterPro"/>
</dbReference>
<keyword evidence="12" id="KW-0770">Synapse</keyword>
<evidence type="ECO:0000256" key="14">
    <source>
        <dbReference type="ARBA" id="ARBA00023136"/>
    </source>
</evidence>
<evidence type="ECO:0000256" key="4">
    <source>
        <dbReference type="ARBA" id="ARBA00008148"/>
    </source>
</evidence>
<evidence type="ECO:0000256" key="15">
    <source>
        <dbReference type="ARBA" id="ARBA00023257"/>
    </source>
</evidence>
<proteinExistence type="inferred from homology"/>
<dbReference type="GO" id="GO:0045211">
    <property type="term" value="C:postsynaptic membrane"/>
    <property type="evidence" value="ECO:0007669"/>
    <property type="project" value="UniProtKB-SubCell"/>
</dbReference>
<keyword evidence="14 21" id="KW-0472">Membrane</keyword>
<feature type="domain" description="Wntless GOLD" evidence="24">
    <location>
        <begin position="47"/>
        <end position="223"/>
    </location>
</feature>
<gene>
    <name evidence="25" type="ORF">FWK35_00024922</name>
</gene>
<evidence type="ECO:0000256" key="9">
    <source>
        <dbReference type="ARBA" id="ARBA00022716"/>
    </source>
</evidence>